<evidence type="ECO:0000313" key="2">
    <source>
        <dbReference type="Proteomes" id="UP000272942"/>
    </source>
</evidence>
<reference evidence="3" key="1">
    <citation type="submission" date="2016-06" db="UniProtKB">
        <authorList>
            <consortium name="WormBaseParasite"/>
        </authorList>
    </citation>
    <scope>IDENTIFICATION</scope>
</reference>
<dbReference type="AlphaFoldDB" id="A0A183AYN7"/>
<dbReference type="WBParaSite" id="ECPE_0001210701-mRNA-1">
    <property type="protein sequence ID" value="ECPE_0001210701-mRNA-1"/>
    <property type="gene ID" value="ECPE_0001210701"/>
</dbReference>
<gene>
    <name evidence="1" type="ORF">ECPE_LOCUS12073</name>
</gene>
<accession>A0A183AYN7</accession>
<dbReference type="PANTHER" id="PTHR47331:SF1">
    <property type="entry name" value="GAG-LIKE PROTEIN"/>
    <property type="match status" value="1"/>
</dbReference>
<evidence type="ECO:0000313" key="1">
    <source>
        <dbReference type="EMBL" id="VDP89305.1"/>
    </source>
</evidence>
<dbReference type="OrthoDB" id="5981487at2759"/>
<evidence type="ECO:0000313" key="3">
    <source>
        <dbReference type="WBParaSite" id="ECPE_0001210701-mRNA-1"/>
    </source>
</evidence>
<dbReference type="Proteomes" id="UP000272942">
    <property type="component" value="Unassembled WGS sequence"/>
</dbReference>
<keyword evidence="2" id="KW-1185">Reference proteome</keyword>
<name>A0A183AYN7_9TREM</name>
<reference evidence="1 2" key="2">
    <citation type="submission" date="2018-11" db="EMBL/GenBank/DDBJ databases">
        <authorList>
            <consortium name="Pathogen Informatics"/>
        </authorList>
    </citation>
    <scope>NUCLEOTIDE SEQUENCE [LARGE SCALE GENOMIC DNA]</scope>
    <source>
        <strain evidence="1 2">Egypt</strain>
    </source>
</reference>
<dbReference type="PANTHER" id="PTHR47331">
    <property type="entry name" value="PHD-TYPE DOMAIN-CONTAINING PROTEIN"/>
    <property type="match status" value="1"/>
</dbReference>
<sequence>MTLVSLGSGDRVEVTEAFTIADFPMRVVETIGEPATRWPHLKDLRFEEADSAEVDLLVGCDVPEAQWVLDQRLGSRKEPYATRNVFWWTSFGPPQSANHEPLSINFTTTTTAGDDTIEQTLHRIYDNEVNDFSDRKVGPSIEHNQASAIVEMGRRCQPNRFEVPLSWRI</sequence>
<proteinExistence type="predicted"/>
<protein>
    <submittedName>
        <fullName evidence="3">DUF4433 domain-containing protein</fullName>
    </submittedName>
</protein>
<organism evidence="3">
    <name type="scientific">Echinostoma caproni</name>
    <dbReference type="NCBI Taxonomy" id="27848"/>
    <lineage>
        <taxon>Eukaryota</taxon>
        <taxon>Metazoa</taxon>
        <taxon>Spiralia</taxon>
        <taxon>Lophotrochozoa</taxon>
        <taxon>Platyhelminthes</taxon>
        <taxon>Trematoda</taxon>
        <taxon>Digenea</taxon>
        <taxon>Plagiorchiida</taxon>
        <taxon>Echinostomata</taxon>
        <taxon>Echinostomatoidea</taxon>
        <taxon>Echinostomatidae</taxon>
        <taxon>Echinostoma</taxon>
    </lineage>
</organism>
<dbReference type="EMBL" id="UZAN01052099">
    <property type="protein sequence ID" value="VDP89305.1"/>
    <property type="molecule type" value="Genomic_DNA"/>
</dbReference>